<comment type="caution">
    <text evidence="3">The sequence shown here is derived from an EMBL/GenBank/DDBJ whole genome shotgun (WGS) entry which is preliminary data.</text>
</comment>
<evidence type="ECO:0000313" key="4">
    <source>
        <dbReference type="Proteomes" id="UP001430356"/>
    </source>
</evidence>
<protein>
    <submittedName>
        <fullName evidence="3">Uncharacterized protein</fullName>
    </submittedName>
</protein>
<feature type="compositionally biased region" description="Basic and acidic residues" evidence="2">
    <location>
        <begin position="66"/>
        <end position="86"/>
    </location>
</feature>
<dbReference type="PANTHER" id="PTHR11246">
    <property type="entry name" value="PRE-MRNA SPLICING FACTOR"/>
    <property type="match status" value="1"/>
</dbReference>
<dbReference type="GO" id="GO:0046540">
    <property type="term" value="C:U4/U6 x U5 tri-snRNP complex"/>
    <property type="evidence" value="ECO:0007669"/>
    <property type="project" value="TreeGrafter"/>
</dbReference>
<feature type="region of interest" description="Disordered" evidence="2">
    <location>
        <begin position="1083"/>
        <end position="1107"/>
    </location>
</feature>
<dbReference type="SUPFAM" id="SSF48452">
    <property type="entry name" value="TPR-like"/>
    <property type="match status" value="1"/>
</dbReference>
<feature type="compositionally biased region" description="Low complexity" evidence="2">
    <location>
        <begin position="632"/>
        <end position="643"/>
    </location>
</feature>
<name>A0AAW0FDS9_9TRYP</name>
<dbReference type="Proteomes" id="UP001430356">
    <property type="component" value="Unassembled WGS sequence"/>
</dbReference>
<evidence type="ECO:0000256" key="2">
    <source>
        <dbReference type="SAM" id="MobiDB-lite"/>
    </source>
</evidence>
<dbReference type="GO" id="GO:0000244">
    <property type="term" value="P:spliceosomal tri-snRNP complex assembly"/>
    <property type="evidence" value="ECO:0007669"/>
    <property type="project" value="TreeGrafter"/>
</dbReference>
<dbReference type="GO" id="GO:0071013">
    <property type="term" value="C:catalytic step 2 spliceosome"/>
    <property type="evidence" value="ECO:0007669"/>
    <property type="project" value="TreeGrafter"/>
</dbReference>
<dbReference type="InterPro" id="IPR011990">
    <property type="entry name" value="TPR-like_helical_dom_sf"/>
</dbReference>
<feature type="region of interest" description="Disordered" evidence="2">
    <location>
        <begin position="65"/>
        <end position="86"/>
    </location>
</feature>
<keyword evidence="4" id="KW-1185">Reference proteome</keyword>
<evidence type="ECO:0000313" key="3">
    <source>
        <dbReference type="EMBL" id="KAK7201957.1"/>
    </source>
</evidence>
<gene>
    <name evidence="3" type="ORF">NESM_000263600</name>
</gene>
<evidence type="ECO:0000256" key="1">
    <source>
        <dbReference type="ARBA" id="ARBA00022737"/>
    </source>
</evidence>
<dbReference type="InterPro" id="IPR045075">
    <property type="entry name" value="Syf1-like"/>
</dbReference>
<feature type="region of interest" description="Disordered" evidence="2">
    <location>
        <begin position="593"/>
        <end position="643"/>
    </location>
</feature>
<reference evidence="3 4" key="1">
    <citation type="journal article" date="2021" name="MBio">
        <title>A New Model Trypanosomatid, Novymonas esmeraldas: Genomic Perception of Its 'Candidatus Pandoraea novymonadis' Endosymbiont.</title>
        <authorList>
            <person name="Zakharova A."/>
            <person name="Saura A."/>
            <person name="Butenko A."/>
            <person name="Podesvova L."/>
            <person name="Warmusova S."/>
            <person name="Kostygov A.Y."/>
            <person name="Nenarokova A."/>
            <person name="Lukes J."/>
            <person name="Opperdoes F.R."/>
            <person name="Yurchenko V."/>
        </authorList>
    </citation>
    <scope>NUCLEOTIDE SEQUENCE [LARGE SCALE GENOMIC DNA]</scope>
    <source>
        <strain evidence="3 4">E262AT.01</strain>
    </source>
</reference>
<dbReference type="PANTHER" id="PTHR11246:SF1">
    <property type="entry name" value="PRE-MRNA-PROCESSING FACTOR 6"/>
    <property type="match status" value="1"/>
</dbReference>
<dbReference type="AlphaFoldDB" id="A0AAW0FDS9"/>
<proteinExistence type="predicted"/>
<dbReference type="EMBL" id="JAECZO010000023">
    <property type="protein sequence ID" value="KAK7201957.1"/>
    <property type="molecule type" value="Genomic_DNA"/>
</dbReference>
<accession>A0AAW0FDS9</accession>
<sequence length="1198" mass="126133">MEEKQDKYEQLLAKVDWHAPQPPRGYEYGIGRGAKAFVTTAELTTSAGTTAAMTREESDFFSAMGRLEERTRRPRREGGPAGEHDAALRITGAPSASSGASAPAVVKLSLSDLATLDGVSSPSAAVAVVAGRVDAAPHQASPVDPTAAASASSPAVPLVVRSARTEEGDAAEEHVFAEERVLTAYDVLKGKTSAMQAGLHNVLAMGSAEEQTTWITHARAYSEMGMTRRAHQTLVEGCAATGRKGRRIWEERLRFLAKDNYAGRRRVLEEATLACPAEEELWTQLLDCVPPLERVPCLQRAVLASPSSERLWLRLVRHVPSAQDQRALLQKALQHTPTLPLLWARLARLEAYPTGKAMFHAAAARFPSLALIVEAAKYVEWHALAHHWTAATTAAAAALAGEASITATYAAVLAADTEVHGLVRTAQQNYLDLAEAGSRHAWLTLALSLLYRDAVDGGGDAAAAAPNVYVCTAAHMLLCVVNPNDGRCTSRSAIAATWLEDLVALLPAEAAGRHSVQCALWYTWLHLQHPREPQQRGGGGGGDEDRTASAAAAVAPGDILRVLASAVLSAPAPVLHECLPTLLRSGGDAELVRQDGSAEPARGPAPPVEKDREEEEEEEELGRPPAAPAATPPSSTAAAATATTTDSAAELLLPPPLVVVVALHLGTAARLATAAHDPQATGSQPLPPPSAGAAAYALVEVPLVVVDALYRRGVPAVALAVIDRLLRHPATAAAAASPTPGDLRLHVARAKMLAAVGDTAAADECLMHAGAAVAASTAVATAELQQREEEVWAKLAVLRRSLGQAVDALLADALRRCPRSPRLWLMLLEEKRRAIEARQRALAPTSAAVSIVDLLRQDDTLAGEVRELRALCKQSLGADHCRTTASVWVFVAARVEAELLQNVPAARALLTDALAACAVHLQSARSHTLARGVSPQELERQASAVARISVTQARLDLRYGAQGQALETVHEVLQRLPKTREGTFAIAQDDALGELLSLFISLEPPPSRGRAAAQVMRQWKSREPLALCAVAQLYFAAGQYPRALDQAMKAVQLSRGRCGDAVGLLWKMAEAPVMHTAVREAMASTTTAGDTSGGGDGPEDGATGGGIAPDAVREWVLSIMRSSSAPAAEGDGASTGAATGSLVAVPTGGPLWIAVAKAEDPRNVTLLGYRRAVPDMLRDVADRVLLTGPESAGIGSRQ</sequence>
<organism evidence="3 4">
    <name type="scientific">Novymonas esmeraldas</name>
    <dbReference type="NCBI Taxonomy" id="1808958"/>
    <lineage>
        <taxon>Eukaryota</taxon>
        <taxon>Discoba</taxon>
        <taxon>Euglenozoa</taxon>
        <taxon>Kinetoplastea</taxon>
        <taxon>Metakinetoplastina</taxon>
        <taxon>Trypanosomatida</taxon>
        <taxon>Trypanosomatidae</taxon>
        <taxon>Novymonas</taxon>
    </lineage>
</organism>
<keyword evidence="1" id="KW-0677">Repeat</keyword>
<feature type="compositionally biased region" description="Gly residues" evidence="2">
    <location>
        <begin position="1091"/>
        <end position="1107"/>
    </location>
</feature>